<reference evidence="2 3" key="1">
    <citation type="journal article" date="2012" name="J. Bacteriol.">
        <title>Complete genome sequences of Desulfosporosinus orientis DSM765T, Desulfosporosinus youngiae DSM17734T, Desulfosporosinus meridiei DSM13257T, and Desulfosporosinus acidiphilus DSM22704T.</title>
        <authorList>
            <person name="Pester M."/>
            <person name="Brambilla E."/>
            <person name="Alazard D."/>
            <person name="Rattei T."/>
            <person name="Weinmaier T."/>
            <person name="Han J."/>
            <person name="Lucas S."/>
            <person name="Lapidus A."/>
            <person name="Cheng J.F."/>
            <person name="Goodwin L."/>
            <person name="Pitluck S."/>
            <person name="Peters L."/>
            <person name="Ovchinnikova G."/>
            <person name="Teshima H."/>
            <person name="Detter J.C."/>
            <person name="Han C.S."/>
            <person name="Tapia R."/>
            <person name="Land M.L."/>
            <person name="Hauser L."/>
            <person name="Kyrpides N.C."/>
            <person name="Ivanova N.N."/>
            <person name="Pagani I."/>
            <person name="Huntmann M."/>
            <person name="Wei C.L."/>
            <person name="Davenport K.W."/>
            <person name="Daligault H."/>
            <person name="Chain P.S."/>
            <person name="Chen A."/>
            <person name="Mavromatis K."/>
            <person name="Markowitz V."/>
            <person name="Szeto E."/>
            <person name="Mikhailova N."/>
            <person name="Pati A."/>
            <person name="Wagner M."/>
            <person name="Woyke T."/>
            <person name="Ollivier B."/>
            <person name="Klenk H.P."/>
            <person name="Spring S."/>
            <person name="Loy A."/>
        </authorList>
    </citation>
    <scope>NUCLEOTIDE SEQUENCE [LARGE SCALE GENOMIC DNA]</scope>
    <source>
        <strain evidence="3">ATCC BAA-275 / DSM 13257 / NCIMB 13706 / S10</strain>
    </source>
</reference>
<dbReference type="HOGENOM" id="CLU_069787_0_0_9"/>
<dbReference type="PANTHER" id="PTHR35337">
    <property type="entry name" value="SLR1478 PROTEIN"/>
    <property type="match status" value="1"/>
</dbReference>
<feature type="transmembrane region" description="Helical" evidence="1">
    <location>
        <begin position="170"/>
        <end position="191"/>
    </location>
</feature>
<feature type="transmembrane region" description="Helical" evidence="1">
    <location>
        <begin position="198"/>
        <end position="218"/>
    </location>
</feature>
<name>J7J2N6_DESMD</name>
<sequence>MDLKAFMKQHAQDWDLLEQSLKELSKGKRALTAERVDYFQMSYQKAVNHLSFSQTYFPEEEVTIYLNDLVAKAHNLLYRDQGTTSLSQLKHFFGSTFIHLMIEQRRFVWTAFILFLIGGLGGFLAVITDPLHLYSVLPGEIAKHVDPDQLGQHGIVDSAGISAQIMTNNIQVALLAFVGGITLGAFTVYLLIKNGIMIGALAAVFWQHGKFYDFWAYIVPHGMIELTAIFIAGGAGLLMGYRILVPGQYSRTFQLKRQALRSVQLFLGTIPLFIVAGIIEGYITPAQISLEAKYAFSLFTVIGLVVYVWLGGRGRKQSPSPTGFHD</sequence>
<reference evidence="3" key="2">
    <citation type="submission" date="2012-08" db="EMBL/GenBank/DDBJ databases">
        <title>Finished genome of Desulfosporosinus meridiei DSM 13257.</title>
        <authorList>
            <person name="Huntemann M."/>
            <person name="Wei C.-L."/>
            <person name="Han J."/>
            <person name="Detter J.C."/>
            <person name="Han C."/>
            <person name="Davenport K."/>
            <person name="Daligault H."/>
            <person name="Erkkila T."/>
            <person name="Gu W."/>
            <person name="Munk A.C.C."/>
            <person name="Teshima H."/>
            <person name="Xu Y."/>
            <person name="Chain P."/>
            <person name="Tapia R."/>
            <person name="Chen A."/>
            <person name="Krypides N."/>
            <person name="Mavromatis K."/>
            <person name="Markowitz V."/>
            <person name="Szeto E."/>
            <person name="Ivanova N."/>
            <person name="Mikhailova N."/>
            <person name="Ovchinnikova G."/>
            <person name="Pagani I."/>
            <person name="Pati A."/>
            <person name="Goodwin L."/>
            <person name="Peters L."/>
            <person name="Pitluck S."/>
            <person name="Woyke T."/>
            <person name="Pester M."/>
            <person name="Spring S."/>
            <person name="Ollivier B."/>
            <person name="Rattei T."/>
            <person name="Klenk H.-P."/>
            <person name="Wagner M."/>
            <person name="Loy A."/>
        </authorList>
    </citation>
    <scope>NUCLEOTIDE SEQUENCE [LARGE SCALE GENOMIC DNA]</scope>
    <source>
        <strain evidence="3">ATCC BAA-275 / DSM 13257 / NCIMB 13706 / S10</strain>
    </source>
</reference>
<protein>
    <submittedName>
        <fullName evidence="2">Uncharacterized membrane protein</fullName>
    </submittedName>
</protein>
<dbReference type="eggNOG" id="COG1300">
    <property type="taxonomic scope" value="Bacteria"/>
</dbReference>
<dbReference type="Proteomes" id="UP000005262">
    <property type="component" value="Chromosome"/>
</dbReference>
<proteinExistence type="predicted"/>
<organism evidence="2 3">
    <name type="scientific">Desulfosporosinus meridiei (strain ATCC BAA-275 / DSM 13257 / KCTC 12902 / NCIMB 13706 / S10)</name>
    <dbReference type="NCBI Taxonomy" id="768704"/>
    <lineage>
        <taxon>Bacteria</taxon>
        <taxon>Bacillati</taxon>
        <taxon>Bacillota</taxon>
        <taxon>Clostridia</taxon>
        <taxon>Eubacteriales</taxon>
        <taxon>Desulfitobacteriaceae</taxon>
        <taxon>Desulfosporosinus</taxon>
    </lineage>
</organism>
<evidence type="ECO:0000313" key="2">
    <source>
        <dbReference type="EMBL" id="AFQ45236.1"/>
    </source>
</evidence>
<dbReference type="STRING" id="768704.Desmer_3370"/>
<dbReference type="OrthoDB" id="9800053at2"/>
<dbReference type="InterPro" id="IPR002798">
    <property type="entry name" value="SpoIIM-like"/>
</dbReference>
<keyword evidence="3" id="KW-1185">Reference proteome</keyword>
<keyword evidence="1" id="KW-0812">Transmembrane</keyword>
<dbReference type="KEGG" id="dmi:Desmer_3370"/>
<dbReference type="Pfam" id="PF01944">
    <property type="entry name" value="SpoIIM"/>
    <property type="match status" value="1"/>
</dbReference>
<feature type="transmembrane region" description="Helical" evidence="1">
    <location>
        <begin position="224"/>
        <end position="244"/>
    </location>
</feature>
<feature type="transmembrane region" description="Helical" evidence="1">
    <location>
        <begin position="265"/>
        <end position="288"/>
    </location>
</feature>
<dbReference type="RefSeq" id="WP_014904145.1">
    <property type="nucleotide sequence ID" value="NC_018515.1"/>
</dbReference>
<dbReference type="PANTHER" id="PTHR35337:SF1">
    <property type="entry name" value="SLR1478 PROTEIN"/>
    <property type="match status" value="1"/>
</dbReference>
<evidence type="ECO:0000313" key="3">
    <source>
        <dbReference type="Proteomes" id="UP000005262"/>
    </source>
</evidence>
<evidence type="ECO:0000256" key="1">
    <source>
        <dbReference type="SAM" id="Phobius"/>
    </source>
</evidence>
<accession>J7J2N6</accession>
<dbReference type="AlphaFoldDB" id="J7J2N6"/>
<keyword evidence="1" id="KW-1133">Transmembrane helix</keyword>
<feature type="transmembrane region" description="Helical" evidence="1">
    <location>
        <begin position="294"/>
        <end position="310"/>
    </location>
</feature>
<feature type="transmembrane region" description="Helical" evidence="1">
    <location>
        <begin position="107"/>
        <end position="127"/>
    </location>
</feature>
<dbReference type="EMBL" id="CP003629">
    <property type="protein sequence ID" value="AFQ45236.1"/>
    <property type="molecule type" value="Genomic_DNA"/>
</dbReference>
<keyword evidence="1" id="KW-0472">Membrane</keyword>
<gene>
    <name evidence="2" type="ordered locus">Desmer_3370</name>
</gene>